<name>A0A4V1IWA9_9FUNG</name>
<organism evidence="2 3">
    <name type="scientific">Thamnocephalis sphaerospora</name>
    <dbReference type="NCBI Taxonomy" id="78915"/>
    <lineage>
        <taxon>Eukaryota</taxon>
        <taxon>Fungi</taxon>
        <taxon>Fungi incertae sedis</taxon>
        <taxon>Zoopagomycota</taxon>
        <taxon>Zoopagomycotina</taxon>
        <taxon>Zoopagomycetes</taxon>
        <taxon>Zoopagales</taxon>
        <taxon>Sigmoideomycetaceae</taxon>
        <taxon>Thamnocephalis</taxon>
    </lineage>
</organism>
<protein>
    <recommendedName>
        <fullName evidence="4">DH domain-containing protein</fullName>
    </recommendedName>
</protein>
<accession>A0A4V1IWA9</accession>
<evidence type="ECO:0008006" key="4">
    <source>
        <dbReference type="Google" id="ProtNLM"/>
    </source>
</evidence>
<feature type="compositionally biased region" description="Low complexity" evidence="1">
    <location>
        <begin position="208"/>
        <end position="220"/>
    </location>
</feature>
<dbReference type="AlphaFoldDB" id="A0A4V1IWA9"/>
<reference evidence="3" key="1">
    <citation type="journal article" date="2018" name="Nat. Microbiol.">
        <title>Leveraging single-cell genomics to expand the fungal tree of life.</title>
        <authorList>
            <person name="Ahrendt S.R."/>
            <person name="Quandt C.A."/>
            <person name="Ciobanu D."/>
            <person name="Clum A."/>
            <person name="Salamov A."/>
            <person name="Andreopoulos B."/>
            <person name="Cheng J.F."/>
            <person name="Woyke T."/>
            <person name="Pelin A."/>
            <person name="Henrissat B."/>
            <person name="Reynolds N.K."/>
            <person name="Benny G.L."/>
            <person name="Smith M.E."/>
            <person name="James T.Y."/>
            <person name="Grigoriev I.V."/>
        </authorList>
    </citation>
    <scope>NUCLEOTIDE SEQUENCE [LARGE SCALE GENOMIC DNA]</scope>
    <source>
        <strain evidence="3">RSA 1356</strain>
    </source>
</reference>
<dbReference type="SUPFAM" id="SSF48065">
    <property type="entry name" value="DBL homology domain (DH-domain)"/>
    <property type="match status" value="1"/>
</dbReference>
<feature type="region of interest" description="Disordered" evidence="1">
    <location>
        <begin position="1"/>
        <end position="20"/>
    </location>
</feature>
<proteinExistence type="predicted"/>
<evidence type="ECO:0000313" key="3">
    <source>
        <dbReference type="Proteomes" id="UP000271241"/>
    </source>
</evidence>
<keyword evidence="3" id="KW-1185">Reference proteome</keyword>
<dbReference type="Proteomes" id="UP000271241">
    <property type="component" value="Unassembled WGS sequence"/>
</dbReference>
<dbReference type="Gene3D" id="1.20.900.10">
    <property type="entry name" value="Dbl homology (DH) domain"/>
    <property type="match status" value="1"/>
</dbReference>
<gene>
    <name evidence="2" type="ORF">THASP1DRAFT_31271</name>
</gene>
<dbReference type="EMBL" id="KZ992794">
    <property type="protein sequence ID" value="RKP06919.1"/>
    <property type="molecule type" value="Genomic_DNA"/>
</dbReference>
<sequence length="525" mass="59409">MEPDSTVKPPVANNKTKRDDLPHCNQSQPMRLFCPCLQTPLERSGLLFCDGISSGLTTTSTATDLMTVLTVADTDTDTTCSGQSTDVDWSLLCLSDKLDRLEKAEQRRLEQLEHLRDYYMLPLLGTPTPPDAWWRATGGMAETGKRSIRTGTSSLRAFFGRKSKKNRQADEHHTTSSASVESLQYSSSSTHSLQNASIHEGLLQSTKQQQQQQQRQRQQQPIYRPTEGNKATVFWPFEMLDRLLTVHTHFLARLRQSQCPKICLQSLVSSFIELVGQLSIYQTYAHSMIGALREFESLALTDEKLANVIELREKNSRQEGLRGLLTTTPISCIWYYGKALQAMRVDPDVLGHLKSQSELDNCLHHLESIARDIWPTLPQIADIQRISTLQRRIVGITESLLVPGQHIHHIDTLECALAEFDEKCRTVYAILLTDRLVLLKACRNRGQLSVYKMLLFSKFTFTQTRATPQKYSSYYVMQPGAVSIRLQPSSKASSIAWRKHLKRLTVVHTLKDNKFAPATSLHVVI</sequence>
<dbReference type="InterPro" id="IPR035899">
    <property type="entry name" value="DBL_dom_sf"/>
</dbReference>
<feature type="region of interest" description="Disordered" evidence="1">
    <location>
        <begin position="203"/>
        <end position="225"/>
    </location>
</feature>
<evidence type="ECO:0000256" key="1">
    <source>
        <dbReference type="SAM" id="MobiDB-lite"/>
    </source>
</evidence>
<feature type="region of interest" description="Disordered" evidence="1">
    <location>
        <begin position="160"/>
        <end position="184"/>
    </location>
</feature>
<evidence type="ECO:0000313" key="2">
    <source>
        <dbReference type="EMBL" id="RKP06919.1"/>
    </source>
</evidence>